<gene>
    <name evidence="1" type="ORF">FGS76_06775</name>
</gene>
<organism evidence="1 2">
    <name type="scientific">Alloalcanivorax gelatiniphagus</name>
    <dbReference type="NCBI Taxonomy" id="1194167"/>
    <lineage>
        <taxon>Bacteria</taxon>
        <taxon>Pseudomonadati</taxon>
        <taxon>Pseudomonadota</taxon>
        <taxon>Gammaproteobacteria</taxon>
        <taxon>Oceanospirillales</taxon>
        <taxon>Alcanivoracaceae</taxon>
        <taxon>Alloalcanivorax</taxon>
    </lineage>
</organism>
<dbReference type="Gene3D" id="1.20.58.320">
    <property type="entry name" value="TPR-like"/>
    <property type="match status" value="1"/>
</dbReference>
<evidence type="ECO:0000313" key="1">
    <source>
        <dbReference type="EMBL" id="TMW13500.1"/>
    </source>
</evidence>
<dbReference type="RefSeq" id="WP_138771863.1">
    <property type="nucleotide sequence ID" value="NZ_JBHSSX010000236.1"/>
</dbReference>
<dbReference type="InterPro" id="IPR010323">
    <property type="entry name" value="DUF924"/>
</dbReference>
<comment type="caution">
    <text evidence="1">The sequence shown here is derived from an EMBL/GenBank/DDBJ whole genome shotgun (WGS) entry which is preliminary data.</text>
</comment>
<reference evidence="1 2" key="1">
    <citation type="submission" date="2019-05" db="EMBL/GenBank/DDBJ databases">
        <title>Genome of Alcanivorax gelatiniphagus, an oil degrading marine bacteria.</title>
        <authorList>
            <person name="Kwon K.K."/>
        </authorList>
    </citation>
    <scope>NUCLEOTIDE SEQUENCE [LARGE SCALE GENOMIC DNA]</scope>
    <source>
        <strain evidence="1 2">MEBiC 08158</strain>
    </source>
</reference>
<dbReference type="EMBL" id="VCQT01000024">
    <property type="protein sequence ID" value="TMW13500.1"/>
    <property type="molecule type" value="Genomic_DNA"/>
</dbReference>
<dbReference type="Proteomes" id="UP000739180">
    <property type="component" value="Unassembled WGS sequence"/>
</dbReference>
<evidence type="ECO:0000313" key="2">
    <source>
        <dbReference type="Proteomes" id="UP000739180"/>
    </source>
</evidence>
<keyword evidence="2" id="KW-1185">Reference proteome</keyword>
<accession>A0ABY2XMG4</accession>
<sequence length="205" mass="23855">MMDLHAPHEDILTFWFGEERDEHGWPPAGITRGWFQSSPARDADIEARFGDRVRAALERELVDWEREAGSRLALILLLDQFTRNIYRGSADAFAGDHRAATLCLEGLSTGQERRLDWPGQVFFYMPLMHAEDEDLQNRAVGCYRDLCERVPEALRPHIEENLRFAEEHRDIIRRFGRFPHRNQALGRESSAEELTFLETAKRYGQ</sequence>
<proteinExistence type="predicted"/>
<protein>
    <submittedName>
        <fullName evidence="1">DUF924 domain-containing protein</fullName>
    </submittedName>
</protein>
<dbReference type="Gene3D" id="1.25.40.10">
    <property type="entry name" value="Tetratricopeptide repeat domain"/>
    <property type="match status" value="1"/>
</dbReference>
<dbReference type="SUPFAM" id="SSF48452">
    <property type="entry name" value="TPR-like"/>
    <property type="match status" value="1"/>
</dbReference>
<name>A0ABY2XMG4_9GAMM</name>
<dbReference type="InterPro" id="IPR011990">
    <property type="entry name" value="TPR-like_helical_dom_sf"/>
</dbReference>
<dbReference type="Pfam" id="PF06041">
    <property type="entry name" value="DUF924"/>
    <property type="match status" value="1"/>
</dbReference>